<name>A0A975B6D1_9BACT</name>
<evidence type="ECO:0000313" key="3">
    <source>
        <dbReference type="Proteomes" id="UP000663720"/>
    </source>
</evidence>
<dbReference type="RefSeq" id="WP_207691302.1">
    <property type="nucleotide sequence ID" value="NZ_CP061799.1"/>
</dbReference>
<organism evidence="2 3">
    <name type="scientific">Desulfonema limicola</name>
    <dbReference type="NCBI Taxonomy" id="45656"/>
    <lineage>
        <taxon>Bacteria</taxon>
        <taxon>Pseudomonadati</taxon>
        <taxon>Thermodesulfobacteriota</taxon>
        <taxon>Desulfobacteria</taxon>
        <taxon>Desulfobacterales</taxon>
        <taxon>Desulfococcaceae</taxon>
        <taxon>Desulfonema</taxon>
    </lineage>
</organism>
<dbReference type="Gene3D" id="2.60.120.10">
    <property type="entry name" value="Jelly Rolls"/>
    <property type="match status" value="1"/>
</dbReference>
<dbReference type="Pfam" id="PF00027">
    <property type="entry name" value="cNMP_binding"/>
    <property type="match status" value="1"/>
</dbReference>
<dbReference type="GO" id="GO:0003700">
    <property type="term" value="F:DNA-binding transcription factor activity"/>
    <property type="evidence" value="ECO:0007669"/>
    <property type="project" value="TreeGrafter"/>
</dbReference>
<dbReference type="KEGG" id="dli:dnl_18380"/>
<dbReference type="AlphaFoldDB" id="A0A975B6D1"/>
<dbReference type="InterPro" id="IPR014710">
    <property type="entry name" value="RmlC-like_jellyroll"/>
</dbReference>
<sequence>MPADIQILESLELFNDLSSDELEEIAGFMEPVKVSEGEMLARRKDTAHTFFITLSGNYMISFEEGRAFTIHGKGDVIGMSTVIAPFQFQSTTIALTEGEVLSMPGSKLLELIQGNSYLGDRIMHRLHDIAAQRAWYIKGFPEQEESKDQVESL</sequence>
<feature type="domain" description="Cyclic nucleotide-binding" evidence="1">
    <location>
        <begin position="13"/>
        <end position="129"/>
    </location>
</feature>
<keyword evidence="3" id="KW-1185">Reference proteome</keyword>
<dbReference type="EMBL" id="CP061799">
    <property type="protein sequence ID" value="QTA79565.1"/>
    <property type="molecule type" value="Genomic_DNA"/>
</dbReference>
<dbReference type="PANTHER" id="PTHR24567:SF74">
    <property type="entry name" value="HTH-TYPE TRANSCRIPTIONAL REGULATOR ARCR"/>
    <property type="match status" value="1"/>
</dbReference>
<evidence type="ECO:0000313" key="2">
    <source>
        <dbReference type="EMBL" id="QTA79565.1"/>
    </source>
</evidence>
<reference evidence="2" key="1">
    <citation type="journal article" date="2021" name="Microb. Physiol.">
        <title>Proteogenomic Insights into the Physiology of Marine, Sulfate-Reducing, Filamentous Desulfonema limicola and Desulfonema magnum.</title>
        <authorList>
            <person name="Schnaars V."/>
            <person name="Wohlbrand L."/>
            <person name="Scheve S."/>
            <person name="Hinrichs C."/>
            <person name="Reinhardt R."/>
            <person name="Rabus R."/>
        </authorList>
    </citation>
    <scope>NUCLEOTIDE SEQUENCE</scope>
    <source>
        <strain evidence="2">5ac10</strain>
    </source>
</reference>
<dbReference type="InterPro" id="IPR000595">
    <property type="entry name" value="cNMP-bd_dom"/>
</dbReference>
<gene>
    <name evidence="2" type="ORF">dnl_18380</name>
</gene>
<dbReference type="SMART" id="SM00100">
    <property type="entry name" value="cNMP"/>
    <property type="match status" value="1"/>
</dbReference>
<dbReference type="CDD" id="cd00038">
    <property type="entry name" value="CAP_ED"/>
    <property type="match status" value="1"/>
</dbReference>
<accession>A0A975B6D1</accession>
<evidence type="ECO:0000259" key="1">
    <source>
        <dbReference type="PROSITE" id="PS50042"/>
    </source>
</evidence>
<dbReference type="InterPro" id="IPR050397">
    <property type="entry name" value="Env_Response_Regulators"/>
</dbReference>
<dbReference type="SUPFAM" id="SSF51206">
    <property type="entry name" value="cAMP-binding domain-like"/>
    <property type="match status" value="1"/>
</dbReference>
<proteinExistence type="predicted"/>
<protein>
    <submittedName>
        <fullName evidence="2">Cyclic nucleotide-binding domain-containing protein</fullName>
    </submittedName>
</protein>
<dbReference type="Proteomes" id="UP000663720">
    <property type="component" value="Chromosome"/>
</dbReference>
<dbReference type="InterPro" id="IPR018490">
    <property type="entry name" value="cNMP-bd_dom_sf"/>
</dbReference>
<dbReference type="GO" id="GO:0005829">
    <property type="term" value="C:cytosol"/>
    <property type="evidence" value="ECO:0007669"/>
    <property type="project" value="TreeGrafter"/>
</dbReference>
<dbReference type="PANTHER" id="PTHR24567">
    <property type="entry name" value="CRP FAMILY TRANSCRIPTIONAL REGULATORY PROTEIN"/>
    <property type="match status" value="1"/>
</dbReference>
<dbReference type="PROSITE" id="PS50042">
    <property type="entry name" value="CNMP_BINDING_3"/>
    <property type="match status" value="1"/>
</dbReference>